<sequence length="147" mass="16591">MSNSTLAQGHQDNPDLPLGTTPPFARMHRWLKRAIFVCLFALVIEGAFTVPALALWYGWPTLSFTEICSELMKVRYSDDTVDCEHPYPLGGAPFGGPPEAAGQTTARDEWGIQPKPGWERVGFRELVRKHDERIAREEARREATQPR</sequence>
<dbReference type="EMBL" id="JADMLG010000004">
    <property type="protein sequence ID" value="MBH0776968.1"/>
    <property type="molecule type" value="Genomic_DNA"/>
</dbReference>
<evidence type="ECO:0000256" key="2">
    <source>
        <dbReference type="SAM" id="Phobius"/>
    </source>
</evidence>
<proteinExistence type="predicted"/>
<name>A0A931IAM3_9NOCA</name>
<evidence type="ECO:0008006" key="5">
    <source>
        <dbReference type="Google" id="ProtNLM"/>
    </source>
</evidence>
<keyword evidence="4" id="KW-1185">Reference proteome</keyword>
<comment type="caution">
    <text evidence="3">The sequence shown here is derived from an EMBL/GenBank/DDBJ whole genome shotgun (WGS) entry which is preliminary data.</text>
</comment>
<reference evidence="3" key="1">
    <citation type="submission" date="2020-11" db="EMBL/GenBank/DDBJ databases">
        <title>Nocardia NEAU-351.nov., a novel actinomycete isolated from the cow dung.</title>
        <authorList>
            <person name="Zhang X."/>
        </authorList>
    </citation>
    <scope>NUCLEOTIDE SEQUENCE</scope>
    <source>
        <strain evidence="3">NEAU-351</strain>
    </source>
</reference>
<dbReference type="RefSeq" id="WP_196149315.1">
    <property type="nucleotide sequence ID" value="NZ_JADMLG010000004.1"/>
</dbReference>
<dbReference type="AlphaFoldDB" id="A0A931IAM3"/>
<keyword evidence="2" id="KW-1133">Transmembrane helix</keyword>
<evidence type="ECO:0000313" key="4">
    <source>
        <dbReference type="Proteomes" id="UP000655751"/>
    </source>
</evidence>
<dbReference type="Proteomes" id="UP000655751">
    <property type="component" value="Unassembled WGS sequence"/>
</dbReference>
<gene>
    <name evidence="3" type="ORF">IT779_11800</name>
</gene>
<feature type="transmembrane region" description="Helical" evidence="2">
    <location>
        <begin position="34"/>
        <end position="59"/>
    </location>
</feature>
<feature type="region of interest" description="Disordered" evidence="1">
    <location>
        <begin position="87"/>
        <end position="116"/>
    </location>
</feature>
<evidence type="ECO:0000256" key="1">
    <source>
        <dbReference type="SAM" id="MobiDB-lite"/>
    </source>
</evidence>
<feature type="compositionally biased region" description="Low complexity" evidence="1">
    <location>
        <begin position="87"/>
        <end position="102"/>
    </location>
</feature>
<keyword evidence="2" id="KW-0812">Transmembrane</keyword>
<protein>
    <recommendedName>
        <fullName evidence="5">Transmembrane protein</fullName>
    </recommendedName>
</protein>
<evidence type="ECO:0000313" key="3">
    <source>
        <dbReference type="EMBL" id="MBH0776968.1"/>
    </source>
</evidence>
<keyword evidence="2" id="KW-0472">Membrane</keyword>
<organism evidence="3 4">
    <name type="scientific">Nocardia bovistercoris</name>
    <dbReference type="NCBI Taxonomy" id="2785916"/>
    <lineage>
        <taxon>Bacteria</taxon>
        <taxon>Bacillati</taxon>
        <taxon>Actinomycetota</taxon>
        <taxon>Actinomycetes</taxon>
        <taxon>Mycobacteriales</taxon>
        <taxon>Nocardiaceae</taxon>
        <taxon>Nocardia</taxon>
    </lineage>
</organism>
<accession>A0A931IAM3</accession>